<evidence type="ECO:0000256" key="1">
    <source>
        <dbReference type="SAM" id="SignalP"/>
    </source>
</evidence>
<name>A0A6M4GY72_9PROT</name>
<proteinExistence type="predicted"/>
<evidence type="ECO:0000313" key="3">
    <source>
        <dbReference type="Proteomes" id="UP000501534"/>
    </source>
</evidence>
<keyword evidence="1" id="KW-0732">Signal</keyword>
<protein>
    <submittedName>
        <fullName evidence="2">Uncharacterized protein</fullName>
    </submittedName>
</protein>
<feature type="signal peptide" evidence="1">
    <location>
        <begin position="1"/>
        <end position="28"/>
    </location>
</feature>
<gene>
    <name evidence="2" type="ORF">DSM104443_02941</name>
</gene>
<evidence type="ECO:0000313" key="2">
    <source>
        <dbReference type="EMBL" id="QJR11858.1"/>
    </source>
</evidence>
<dbReference type="Proteomes" id="UP000501534">
    <property type="component" value="Chromosome"/>
</dbReference>
<reference evidence="2 3" key="1">
    <citation type="submission" date="2020-04" db="EMBL/GenBank/DDBJ databases">
        <title>Usitatibacter rugosus gen. nov., sp. nov. and Usitatibacter palustris sp. nov., novel members of Usitatibacteraceae fam. nov. within the order Nitrosomonadales isolated from soil.</title>
        <authorList>
            <person name="Huber K.J."/>
            <person name="Neumann-Schaal M."/>
            <person name="Geppert A."/>
            <person name="Luckner M."/>
            <person name="Wanner G."/>
            <person name="Overmann J."/>
        </authorList>
    </citation>
    <scope>NUCLEOTIDE SEQUENCE [LARGE SCALE GENOMIC DNA]</scope>
    <source>
        <strain evidence="2 3">0125_3</strain>
    </source>
</reference>
<feature type="chain" id="PRO_5026958983" evidence="1">
    <location>
        <begin position="29"/>
        <end position="130"/>
    </location>
</feature>
<dbReference type="KEGG" id="uru:DSM104443_02941"/>
<keyword evidence="3" id="KW-1185">Reference proteome</keyword>
<dbReference type="AlphaFoldDB" id="A0A6M4GY72"/>
<dbReference type="EMBL" id="CP053069">
    <property type="protein sequence ID" value="QJR11858.1"/>
    <property type="molecule type" value="Genomic_DNA"/>
</dbReference>
<organism evidence="2 3">
    <name type="scientific">Usitatibacter rugosus</name>
    <dbReference type="NCBI Taxonomy" id="2732067"/>
    <lineage>
        <taxon>Bacteria</taxon>
        <taxon>Pseudomonadati</taxon>
        <taxon>Pseudomonadota</taxon>
        <taxon>Betaproteobacteria</taxon>
        <taxon>Nitrosomonadales</taxon>
        <taxon>Usitatibacteraceae</taxon>
        <taxon>Usitatibacter</taxon>
    </lineage>
</organism>
<sequence>MNPKESHMNTRILLAAAALALGPLPAAANCTWEWLCNGDGNCKLMPVCDSVYEVPPTPPANTQPPAMPPLSMRPYRINTQMGTLACEHIMRQGKSGRWYWNEACFCVDPRKAKDPSAPFANIVRCEDPYK</sequence>
<accession>A0A6M4GY72</accession>